<dbReference type="PANTHER" id="PTHR35864:SF1">
    <property type="entry name" value="ZINC METALLOPROTEASE YWHC-RELATED"/>
    <property type="match status" value="1"/>
</dbReference>
<dbReference type="InterPro" id="IPR052348">
    <property type="entry name" value="Metallopeptidase_M50B"/>
</dbReference>
<keyword evidence="11" id="KW-0482">Metalloprotease</keyword>
<keyword evidence="8" id="KW-0378">Hydrolase</keyword>
<comment type="caution">
    <text evidence="15">The sequence shown here is derived from an EMBL/GenBank/DDBJ whole genome shotgun (WGS) entry which is preliminary data.</text>
</comment>
<evidence type="ECO:0000256" key="10">
    <source>
        <dbReference type="ARBA" id="ARBA00022989"/>
    </source>
</evidence>
<feature type="transmembrane region" description="Helical" evidence="13">
    <location>
        <begin position="61"/>
        <end position="82"/>
    </location>
</feature>
<keyword evidence="12 13" id="KW-0472">Membrane</keyword>
<feature type="transmembrane region" description="Helical" evidence="13">
    <location>
        <begin position="102"/>
        <end position="123"/>
    </location>
</feature>
<comment type="cofactor">
    <cofactor evidence="1">
        <name>Zn(2+)</name>
        <dbReference type="ChEBI" id="CHEBI:29105"/>
    </cofactor>
</comment>
<evidence type="ECO:0000313" key="15">
    <source>
        <dbReference type="EMBL" id="OIQ88596.1"/>
    </source>
</evidence>
<name>A0A1J5R930_9ZZZZ</name>
<dbReference type="GO" id="GO:0046872">
    <property type="term" value="F:metal ion binding"/>
    <property type="evidence" value="ECO:0007669"/>
    <property type="project" value="UniProtKB-KW"/>
</dbReference>
<evidence type="ECO:0000256" key="5">
    <source>
        <dbReference type="ARBA" id="ARBA00022670"/>
    </source>
</evidence>
<dbReference type="GO" id="GO:0005886">
    <property type="term" value="C:plasma membrane"/>
    <property type="evidence" value="ECO:0007669"/>
    <property type="project" value="UniProtKB-SubCell"/>
</dbReference>
<dbReference type="GO" id="GO:0008237">
    <property type="term" value="F:metallopeptidase activity"/>
    <property type="evidence" value="ECO:0007669"/>
    <property type="project" value="UniProtKB-KW"/>
</dbReference>
<keyword evidence="10 13" id="KW-1133">Transmembrane helix</keyword>
<reference evidence="15" key="1">
    <citation type="submission" date="2016-10" db="EMBL/GenBank/DDBJ databases">
        <title>Sequence of Gallionella enrichment culture.</title>
        <authorList>
            <person name="Poehlein A."/>
            <person name="Muehling M."/>
            <person name="Daniel R."/>
        </authorList>
    </citation>
    <scope>NUCLEOTIDE SEQUENCE</scope>
</reference>
<keyword evidence="5" id="KW-0645">Protease</keyword>
<dbReference type="PANTHER" id="PTHR35864">
    <property type="entry name" value="ZINC METALLOPROTEASE MJ0611-RELATED"/>
    <property type="match status" value="1"/>
</dbReference>
<evidence type="ECO:0000256" key="8">
    <source>
        <dbReference type="ARBA" id="ARBA00022801"/>
    </source>
</evidence>
<dbReference type="InterPro" id="IPR008915">
    <property type="entry name" value="Peptidase_M50"/>
</dbReference>
<evidence type="ECO:0000256" key="11">
    <source>
        <dbReference type="ARBA" id="ARBA00023049"/>
    </source>
</evidence>
<dbReference type="InterPro" id="IPR044537">
    <property type="entry name" value="Rip2-like"/>
</dbReference>
<keyword evidence="4" id="KW-1003">Cell membrane</keyword>
<evidence type="ECO:0000256" key="13">
    <source>
        <dbReference type="SAM" id="Phobius"/>
    </source>
</evidence>
<evidence type="ECO:0000256" key="9">
    <source>
        <dbReference type="ARBA" id="ARBA00022833"/>
    </source>
</evidence>
<evidence type="ECO:0000256" key="12">
    <source>
        <dbReference type="ARBA" id="ARBA00023136"/>
    </source>
</evidence>
<keyword evidence="6 13" id="KW-0812">Transmembrane</keyword>
<evidence type="ECO:0000256" key="3">
    <source>
        <dbReference type="ARBA" id="ARBA00007931"/>
    </source>
</evidence>
<keyword evidence="7" id="KW-0479">Metal-binding</keyword>
<accession>A0A1J5R930</accession>
<dbReference type="CDD" id="cd06158">
    <property type="entry name" value="S2P-M50_like_1"/>
    <property type="match status" value="1"/>
</dbReference>
<evidence type="ECO:0000256" key="2">
    <source>
        <dbReference type="ARBA" id="ARBA00004651"/>
    </source>
</evidence>
<evidence type="ECO:0000259" key="14">
    <source>
        <dbReference type="Pfam" id="PF02163"/>
    </source>
</evidence>
<comment type="similarity">
    <text evidence="3">Belongs to the peptidase M50B family.</text>
</comment>
<evidence type="ECO:0000256" key="4">
    <source>
        <dbReference type="ARBA" id="ARBA00022475"/>
    </source>
</evidence>
<dbReference type="GO" id="GO:0006508">
    <property type="term" value="P:proteolysis"/>
    <property type="evidence" value="ECO:0007669"/>
    <property type="project" value="UniProtKB-KW"/>
</dbReference>
<comment type="subcellular location">
    <subcellularLocation>
        <location evidence="2">Cell membrane</location>
        <topology evidence="2">Multi-pass membrane protein</topology>
    </subcellularLocation>
</comment>
<feature type="transmembrane region" description="Helical" evidence="13">
    <location>
        <begin position="135"/>
        <end position="158"/>
    </location>
</feature>
<organism evidence="15">
    <name type="scientific">mine drainage metagenome</name>
    <dbReference type="NCBI Taxonomy" id="410659"/>
    <lineage>
        <taxon>unclassified sequences</taxon>
        <taxon>metagenomes</taxon>
        <taxon>ecological metagenomes</taxon>
    </lineage>
</organism>
<proteinExistence type="inferred from homology"/>
<feature type="domain" description="Peptidase M50" evidence="14">
    <location>
        <begin position="145"/>
        <end position="184"/>
    </location>
</feature>
<dbReference type="AlphaFoldDB" id="A0A1J5R930"/>
<evidence type="ECO:0000256" key="6">
    <source>
        <dbReference type="ARBA" id="ARBA00022692"/>
    </source>
</evidence>
<dbReference type="EMBL" id="MLJW01000366">
    <property type="protein sequence ID" value="OIQ88596.1"/>
    <property type="molecule type" value="Genomic_DNA"/>
</dbReference>
<dbReference type="Pfam" id="PF02163">
    <property type="entry name" value="Peptidase_M50"/>
    <property type="match status" value="1"/>
</dbReference>
<sequence length="221" mass="23940">MLFDLLQVLSGLDAVQRVSIYVLPVIFAITVHEAAHGYAARHFGDMTAAAAGRISLNPMRHIDPVGTLLIPALTLLVGGILFGWAKPVPVNFGRLRHPKRDMLWVAAAGPGSNLAMALLWALAIKVSVLLPPFAATPLALMGAAGIMINTVLMVLNLLPLPPLDGGRIAVSLLPQPWALKFARIEPYGFIILLVLMFTHILGAILWPFIMAVFNLISWLFF</sequence>
<protein>
    <submittedName>
        <fullName evidence="15">Peptidase family M50</fullName>
    </submittedName>
</protein>
<evidence type="ECO:0000256" key="1">
    <source>
        <dbReference type="ARBA" id="ARBA00001947"/>
    </source>
</evidence>
<evidence type="ECO:0000256" key="7">
    <source>
        <dbReference type="ARBA" id="ARBA00022723"/>
    </source>
</evidence>
<gene>
    <name evidence="15" type="ORF">GALL_295190</name>
</gene>
<feature type="transmembrane region" description="Helical" evidence="13">
    <location>
        <begin position="187"/>
        <end position="220"/>
    </location>
</feature>
<keyword evidence="9" id="KW-0862">Zinc</keyword>